<keyword evidence="3" id="KW-1185">Reference proteome</keyword>
<reference evidence="2 3" key="1">
    <citation type="submission" date="2023-11" db="EMBL/GenBank/DDBJ databases">
        <title>Halocaridina rubra genome assembly.</title>
        <authorList>
            <person name="Smith C."/>
        </authorList>
    </citation>
    <scope>NUCLEOTIDE SEQUENCE [LARGE SCALE GENOMIC DNA]</scope>
    <source>
        <strain evidence="2">EP-1</strain>
        <tissue evidence="2">Whole</tissue>
    </source>
</reference>
<dbReference type="AlphaFoldDB" id="A0AAN9A8N2"/>
<evidence type="ECO:0000313" key="3">
    <source>
        <dbReference type="Proteomes" id="UP001381693"/>
    </source>
</evidence>
<evidence type="ECO:0000313" key="2">
    <source>
        <dbReference type="EMBL" id="KAK7076180.1"/>
    </source>
</evidence>
<feature type="chain" id="PRO_5043021353" evidence="1">
    <location>
        <begin position="25"/>
        <end position="173"/>
    </location>
</feature>
<organism evidence="2 3">
    <name type="scientific">Halocaridina rubra</name>
    <name type="common">Hawaiian red shrimp</name>
    <dbReference type="NCBI Taxonomy" id="373956"/>
    <lineage>
        <taxon>Eukaryota</taxon>
        <taxon>Metazoa</taxon>
        <taxon>Ecdysozoa</taxon>
        <taxon>Arthropoda</taxon>
        <taxon>Crustacea</taxon>
        <taxon>Multicrustacea</taxon>
        <taxon>Malacostraca</taxon>
        <taxon>Eumalacostraca</taxon>
        <taxon>Eucarida</taxon>
        <taxon>Decapoda</taxon>
        <taxon>Pleocyemata</taxon>
        <taxon>Caridea</taxon>
        <taxon>Atyoidea</taxon>
        <taxon>Atyidae</taxon>
        <taxon>Halocaridina</taxon>
    </lineage>
</organism>
<name>A0AAN9A8N2_HALRR</name>
<dbReference type="Proteomes" id="UP001381693">
    <property type="component" value="Unassembled WGS sequence"/>
</dbReference>
<keyword evidence="1" id="KW-0732">Signal</keyword>
<accession>A0AAN9A8N2</accession>
<evidence type="ECO:0000256" key="1">
    <source>
        <dbReference type="SAM" id="SignalP"/>
    </source>
</evidence>
<comment type="caution">
    <text evidence="2">The sequence shown here is derived from an EMBL/GenBank/DDBJ whole genome shotgun (WGS) entry which is preliminary data.</text>
</comment>
<sequence>MKTFGKIRTLQFAVAIALLAYTHAAENEKSKLKENSPTPLDPREKFLFGSFSTTTYTQVVASTSTVFFSCLSGTATGTVCQGRGARRNKKLKRPDITVVESEVKEDIESSITDDVVNQQDMVRNSKLGFTIWTTSRTTTSVTVFFTNTSTTLRLSYYCFAGGIQFPQFNCQLG</sequence>
<feature type="signal peptide" evidence="1">
    <location>
        <begin position="1"/>
        <end position="24"/>
    </location>
</feature>
<gene>
    <name evidence="2" type="ORF">SK128_016679</name>
</gene>
<proteinExistence type="predicted"/>
<dbReference type="EMBL" id="JAXCGZ010009798">
    <property type="protein sequence ID" value="KAK7076180.1"/>
    <property type="molecule type" value="Genomic_DNA"/>
</dbReference>
<protein>
    <submittedName>
        <fullName evidence="2">Uncharacterized protein</fullName>
    </submittedName>
</protein>